<accession>A0A414QCB1</accession>
<dbReference type="AlphaFoldDB" id="A0A414QCB1"/>
<dbReference type="Proteomes" id="UP000285666">
    <property type="component" value="Unassembled WGS sequence"/>
</dbReference>
<gene>
    <name evidence="1" type="ORF">DW658_09425</name>
</gene>
<sequence length="65" mass="7898">MEKPQHNTRNEEFFSKREFPQEIDYLLEGFEDNKLLKCDAERMIEIAYKSGYVDAWREALFFTDN</sequence>
<protein>
    <submittedName>
        <fullName evidence="1">Uncharacterized protein</fullName>
    </submittedName>
</protein>
<dbReference type="RefSeq" id="WP_118237477.1">
    <property type="nucleotide sequence ID" value="NZ_QRHN01000011.1"/>
</dbReference>
<comment type="caution">
    <text evidence="1">The sequence shown here is derived from an EMBL/GenBank/DDBJ whole genome shotgun (WGS) entry which is preliminary data.</text>
</comment>
<evidence type="ECO:0000313" key="1">
    <source>
        <dbReference type="EMBL" id="RHF78415.1"/>
    </source>
</evidence>
<proteinExistence type="predicted"/>
<organism evidence="1 2">
    <name type="scientific">Dorea formicigenerans</name>
    <dbReference type="NCBI Taxonomy" id="39486"/>
    <lineage>
        <taxon>Bacteria</taxon>
        <taxon>Bacillati</taxon>
        <taxon>Bacillota</taxon>
        <taxon>Clostridia</taxon>
        <taxon>Lachnospirales</taxon>
        <taxon>Lachnospiraceae</taxon>
        <taxon>Dorea</taxon>
    </lineage>
</organism>
<dbReference type="EMBL" id="QRHN01000011">
    <property type="protein sequence ID" value="RHF78415.1"/>
    <property type="molecule type" value="Genomic_DNA"/>
</dbReference>
<name>A0A414QCB1_9FIRM</name>
<evidence type="ECO:0000313" key="2">
    <source>
        <dbReference type="Proteomes" id="UP000285666"/>
    </source>
</evidence>
<reference evidence="1 2" key="1">
    <citation type="submission" date="2018-08" db="EMBL/GenBank/DDBJ databases">
        <title>A genome reference for cultivated species of the human gut microbiota.</title>
        <authorList>
            <person name="Zou Y."/>
            <person name="Xue W."/>
            <person name="Luo G."/>
        </authorList>
    </citation>
    <scope>NUCLEOTIDE SEQUENCE [LARGE SCALE GENOMIC DNA]</scope>
    <source>
        <strain evidence="1 2">AM23-7AC</strain>
    </source>
</reference>